<reference evidence="1" key="2">
    <citation type="submission" date="2020-11" db="EMBL/GenBank/DDBJ databases">
        <authorList>
            <consortium name="DOE Joint Genome Institute"/>
            <person name="Kuo A."/>
            <person name="Miyauchi S."/>
            <person name="Kiss E."/>
            <person name="Drula E."/>
            <person name="Kohler A."/>
            <person name="Sanchez-Garcia M."/>
            <person name="Andreopoulos B."/>
            <person name="Barry K.W."/>
            <person name="Bonito G."/>
            <person name="Buee M."/>
            <person name="Carver A."/>
            <person name="Chen C."/>
            <person name="Cichocki N."/>
            <person name="Clum A."/>
            <person name="Culley D."/>
            <person name="Crous P.W."/>
            <person name="Fauchery L."/>
            <person name="Girlanda M."/>
            <person name="Hayes R."/>
            <person name="Keri Z."/>
            <person name="Labutti K."/>
            <person name="Lipzen A."/>
            <person name="Lombard V."/>
            <person name="Magnuson J."/>
            <person name="Maillard F."/>
            <person name="Morin E."/>
            <person name="Murat C."/>
            <person name="Nolan M."/>
            <person name="Ohm R."/>
            <person name="Pangilinan J."/>
            <person name="Pereira M."/>
            <person name="Perotto S."/>
            <person name="Peter M."/>
            <person name="Riley R."/>
            <person name="Sitrit Y."/>
            <person name="Stielow B."/>
            <person name="Szollosi G."/>
            <person name="Zifcakova L."/>
            <person name="Stursova M."/>
            <person name="Spatafora J.W."/>
            <person name="Tedersoo L."/>
            <person name="Vaario L.-M."/>
            <person name="Yamada A."/>
            <person name="Yan M."/>
            <person name="Wang P."/>
            <person name="Xu J."/>
            <person name="Bruns T."/>
            <person name="Baldrian P."/>
            <person name="Vilgalys R."/>
            <person name="Henrissat B."/>
            <person name="Grigoriev I.V."/>
            <person name="Hibbett D."/>
            <person name="Nagy L.G."/>
            <person name="Martin F.M."/>
        </authorList>
    </citation>
    <scope>NUCLEOTIDE SEQUENCE</scope>
    <source>
        <strain evidence="1">UH-Tt-Lm1</strain>
    </source>
</reference>
<organism evidence="1 2">
    <name type="scientific">Thelephora terrestris</name>
    <dbReference type="NCBI Taxonomy" id="56493"/>
    <lineage>
        <taxon>Eukaryota</taxon>
        <taxon>Fungi</taxon>
        <taxon>Dikarya</taxon>
        <taxon>Basidiomycota</taxon>
        <taxon>Agaricomycotina</taxon>
        <taxon>Agaricomycetes</taxon>
        <taxon>Thelephorales</taxon>
        <taxon>Thelephoraceae</taxon>
        <taxon>Thelephora</taxon>
    </lineage>
</organism>
<protein>
    <submittedName>
        <fullName evidence="1">Uncharacterized protein</fullName>
    </submittedName>
</protein>
<name>A0A9P6HHK2_9AGAM</name>
<accession>A0A9P6HHK2</accession>
<sequence>LTTTRRPKAIEWWTSRARPCRIPPFDSLQSFSNSIVRWWITIQPRWREIEPRKSFRDEGDWEGLYQPGVNGLLNVVILTHWWARILEERGDAIDVTYSWFVSNVAWVLSRLTNAAHE</sequence>
<gene>
    <name evidence="1" type="ORF">BJ322DRAFT_989008</name>
</gene>
<keyword evidence="2" id="KW-1185">Reference proteome</keyword>
<dbReference type="OrthoDB" id="2803783at2759"/>
<evidence type="ECO:0000313" key="2">
    <source>
        <dbReference type="Proteomes" id="UP000736335"/>
    </source>
</evidence>
<feature type="non-terminal residue" evidence="1">
    <location>
        <position position="1"/>
    </location>
</feature>
<comment type="caution">
    <text evidence="1">The sequence shown here is derived from an EMBL/GenBank/DDBJ whole genome shotgun (WGS) entry which is preliminary data.</text>
</comment>
<proteinExistence type="predicted"/>
<feature type="non-terminal residue" evidence="1">
    <location>
        <position position="117"/>
    </location>
</feature>
<evidence type="ECO:0000313" key="1">
    <source>
        <dbReference type="EMBL" id="KAF9787088.1"/>
    </source>
</evidence>
<reference evidence="1" key="1">
    <citation type="journal article" date="2020" name="Nat. Commun.">
        <title>Large-scale genome sequencing of mycorrhizal fungi provides insights into the early evolution of symbiotic traits.</title>
        <authorList>
            <person name="Miyauchi S."/>
            <person name="Kiss E."/>
            <person name="Kuo A."/>
            <person name="Drula E."/>
            <person name="Kohler A."/>
            <person name="Sanchez-Garcia M."/>
            <person name="Morin E."/>
            <person name="Andreopoulos B."/>
            <person name="Barry K.W."/>
            <person name="Bonito G."/>
            <person name="Buee M."/>
            <person name="Carver A."/>
            <person name="Chen C."/>
            <person name="Cichocki N."/>
            <person name="Clum A."/>
            <person name="Culley D."/>
            <person name="Crous P.W."/>
            <person name="Fauchery L."/>
            <person name="Girlanda M."/>
            <person name="Hayes R.D."/>
            <person name="Keri Z."/>
            <person name="LaButti K."/>
            <person name="Lipzen A."/>
            <person name="Lombard V."/>
            <person name="Magnuson J."/>
            <person name="Maillard F."/>
            <person name="Murat C."/>
            <person name="Nolan M."/>
            <person name="Ohm R.A."/>
            <person name="Pangilinan J."/>
            <person name="Pereira M.F."/>
            <person name="Perotto S."/>
            <person name="Peter M."/>
            <person name="Pfister S."/>
            <person name="Riley R."/>
            <person name="Sitrit Y."/>
            <person name="Stielow J.B."/>
            <person name="Szollosi G."/>
            <person name="Zifcakova L."/>
            <person name="Stursova M."/>
            <person name="Spatafora J.W."/>
            <person name="Tedersoo L."/>
            <person name="Vaario L.M."/>
            <person name="Yamada A."/>
            <person name="Yan M."/>
            <person name="Wang P."/>
            <person name="Xu J."/>
            <person name="Bruns T."/>
            <person name="Baldrian P."/>
            <person name="Vilgalys R."/>
            <person name="Dunand C."/>
            <person name="Henrissat B."/>
            <person name="Grigoriev I.V."/>
            <person name="Hibbett D."/>
            <person name="Nagy L.G."/>
            <person name="Martin F.M."/>
        </authorList>
    </citation>
    <scope>NUCLEOTIDE SEQUENCE</scope>
    <source>
        <strain evidence="1">UH-Tt-Lm1</strain>
    </source>
</reference>
<dbReference type="AlphaFoldDB" id="A0A9P6HHK2"/>
<dbReference type="EMBL" id="WIUZ02000005">
    <property type="protein sequence ID" value="KAF9787088.1"/>
    <property type="molecule type" value="Genomic_DNA"/>
</dbReference>
<dbReference type="Proteomes" id="UP000736335">
    <property type="component" value="Unassembled WGS sequence"/>
</dbReference>